<gene>
    <name evidence="2" type="ORF">METZ01_LOCUS15382</name>
</gene>
<dbReference type="Pfam" id="PF00583">
    <property type="entry name" value="Acetyltransf_1"/>
    <property type="match status" value="1"/>
</dbReference>
<dbReference type="GO" id="GO:0016747">
    <property type="term" value="F:acyltransferase activity, transferring groups other than amino-acyl groups"/>
    <property type="evidence" value="ECO:0007669"/>
    <property type="project" value="InterPro"/>
</dbReference>
<dbReference type="PROSITE" id="PS51186">
    <property type="entry name" value="GNAT"/>
    <property type="match status" value="1"/>
</dbReference>
<dbReference type="InterPro" id="IPR000182">
    <property type="entry name" value="GNAT_dom"/>
</dbReference>
<sequence>MENKLEKSQTKIIASTNVFQIEFVEKLGKEDYPPLISISLRLAKEYGRQAVLTKNTIEKYFDGEKSLPFIARYQNEIIGYIIGIPLEELREENWAVNDENFGKYNTLYTYAFVVMEKYKSNGYARMLKRVYVSWAEKKENIRYMTGHVRRGIANRFDNNISIINQVKNWQGTRKPFEYYRRSFEDEVVSSSVHNPPLEITI</sequence>
<accession>A0A381P8J2</accession>
<protein>
    <recommendedName>
        <fullName evidence="1">N-acetyltransferase domain-containing protein</fullName>
    </recommendedName>
</protein>
<dbReference type="SUPFAM" id="SSF55729">
    <property type="entry name" value="Acyl-CoA N-acyltransferases (Nat)"/>
    <property type="match status" value="1"/>
</dbReference>
<dbReference type="AlphaFoldDB" id="A0A381P8J2"/>
<dbReference type="EMBL" id="UINC01000876">
    <property type="protein sequence ID" value="SUZ62528.1"/>
    <property type="molecule type" value="Genomic_DNA"/>
</dbReference>
<reference evidence="2" key="1">
    <citation type="submission" date="2018-05" db="EMBL/GenBank/DDBJ databases">
        <authorList>
            <person name="Lanie J.A."/>
            <person name="Ng W.-L."/>
            <person name="Kazmierczak K.M."/>
            <person name="Andrzejewski T.M."/>
            <person name="Davidsen T.M."/>
            <person name="Wayne K.J."/>
            <person name="Tettelin H."/>
            <person name="Glass J.I."/>
            <person name="Rusch D."/>
            <person name="Podicherti R."/>
            <person name="Tsui H.-C.T."/>
            <person name="Winkler M.E."/>
        </authorList>
    </citation>
    <scope>NUCLEOTIDE SEQUENCE</scope>
</reference>
<dbReference type="Gene3D" id="3.40.630.30">
    <property type="match status" value="1"/>
</dbReference>
<name>A0A381P8J2_9ZZZZ</name>
<organism evidence="2">
    <name type="scientific">marine metagenome</name>
    <dbReference type="NCBI Taxonomy" id="408172"/>
    <lineage>
        <taxon>unclassified sequences</taxon>
        <taxon>metagenomes</taxon>
        <taxon>ecological metagenomes</taxon>
    </lineage>
</organism>
<evidence type="ECO:0000313" key="2">
    <source>
        <dbReference type="EMBL" id="SUZ62528.1"/>
    </source>
</evidence>
<dbReference type="InterPro" id="IPR016181">
    <property type="entry name" value="Acyl_CoA_acyltransferase"/>
</dbReference>
<feature type="domain" description="N-acetyltransferase" evidence="1">
    <location>
        <begin position="22"/>
        <end position="201"/>
    </location>
</feature>
<proteinExistence type="predicted"/>
<evidence type="ECO:0000259" key="1">
    <source>
        <dbReference type="PROSITE" id="PS51186"/>
    </source>
</evidence>